<dbReference type="Proteomes" id="UP001500200">
    <property type="component" value="Unassembled WGS sequence"/>
</dbReference>
<proteinExistence type="predicted"/>
<dbReference type="InterPro" id="IPR032710">
    <property type="entry name" value="NTF2-like_dom_sf"/>
</dbReference>
<dbReference type="EMBL" id="BAABKK010000033">
    <property type="protein sequence ID" value="GAA5200891.1"/>
    <property type="molecule type" value="Genomic_DNA"/>
</dbReference>
<feature type="domain" description="DUF4440" evidence="1">
    <location>
        <begin position="17"/>
        <end position="127"/>
    </location>
</feature>
<dbReference type="RefSeq" id="WP_345452729.1">
    <property type="nucleotide sequence ID" value="NZ_BAABKK010000033.1"/>
</dbReference>
<accession>A0ABP9SQN5</accession>
<dbReference type="InterPro" id="IPR027843">
    <property type="entry name" value="DUF4440"/>
</dbReference>
<evidence type="ECO:0000259" key="1">
    <source>
        <dbReference type="Pfam" id="PF14534"/>
    </source>
</evidence>
<gene>
    <name evidence="2" type="ORF">GCM10023346_44060</name>
</gene>
<reference evidence="3" key="1">
    <citation type="journal article" date="2019" name="Int. J. Syst. Evol. Microbiol.">
        <title>The Global Catalogue of Microorganisms (GCM) 10K type strain sequencing project: providing services to taxonomists for standard genome sequencing and annotation.</title>
        <authorList>
            <consortium name="The Broad Institute Genomics Platform"/>
            <consortium name="The Broad Institute Genome Sequencing Center for Infectious Disease"/>
            <person name="Wu L."/>
            <person name="Ma J."/>
        </authorList>
    </citation>
    <scope>NUCLEOTIDE SEQUENCE [LARGE SCALE GENOMIC DNA]</scope>
    <source>
        <strain evidence="3">JCM 18514</strain>
    </source>
</reference>
<evidence type="ECO:0000313" key="2">
    <source>
        <dbReference type="EMBL" id="GAA5200891.1"/>
    </source>
</evidence>
<protein>
    <recommendedName>
        <fullName evidence="1">DUF4440 domain-containing protein</fullName>
    </recommendedName>
</protein>
<organism evidence="2 3">
    <name type="scientific">Arthrobacter gyeryongensis</name>
    <dbReference type="NCBI Taxonomy" id="1650592"/>
    <lineage>
        <taxon>Bacteria</taxon>
        <taxon>Bacillati</taxon>
        <taxon>Actinomycetota</taxon>
        <taxon>Actinomycetes</taxon>
        <taxon>Micrococcales</taxon>
        <taxon>Micrococcaceae</taxon>
        <taxon>Arthrobacter</taxon>
    </lineage>
</organism>
<dbReference type="SUPFAM" id="SSF54427">
    <property type="entry name" value="NTF2-like"/>
    <property type="match status" value="1"/>
</dbReference>
<comment type="caution">
    <text evidence="2">The sequence shown here is derived from an EMBL/GenBank/DDBJ whole genome shotgun (WGS) entry which is preliminary data.</text>
</comment>
<dbReference type="Gene3D" id="3.10.450.50">
    <property type="match status" value="1"/>
</dbReference>
<keyword evidence="3" id="KW-1185">Reference proteome</keyword>
<dbReference type="NCBIfam" id="TIGR02246">
    <property type="entry name" value="SgcJ/EcaC family oxidoreductase"/>
    <property type="match status" value="1"/>
</dbReference>
<dbReference type="Pfam" id="PF14534">
    <property type="entry name" value="DUF4440"/>
    <property type="match status" value="1"/>
</dbReference>
<name>A0ABP9SQN5_9MICC</name>
<evidence type="ECO:0000313" key="3">
    <source>
        <dbReference type="Proteomes" id="UP001500200"/>
    </source>
</evidence>
<dbReference type="CDD" id="cd00531">
    <property type="entry name" value="NTF2_like"/>
    <property type="match status" value="1"/>
</dbReference>
<dbReference type="InterPro" id="IPR011944">
    <property type="entry name" value="Steroid_delta5-4_isomerase"/>
</dbReference>
<sequence>MSKNEPTDAQSEATDEIRSLFREIYAAWAENDADAFVASYRDDATVVMPRTYHRDKGEIRGSMAAGFQGPLKGSRAVDEPLSIRVIGDHTAIVVSRAGILMVGEAQLPVDREVIATWVLVREDGRWLVASYANAPAH</sequence>